<dbReference type="EMBL" id="JAPQKN010000001">
    <property type="protein sequence ID" value="KAJ5175969.1"/>
    <property type="molecule type" value="Genomic_DNA"/>
</dbReference>
<feature type="transmembrane region" description="Helical" evidence="9">
    <location>
        <begin position="110"/>
        <end position="133"/>
    </location>
</feature>
<keyword evidence="6 9" id="KW-1133">Transmembrane helix</keyword>
<dbReference type="OrthoDB" id="2116389at2759"/>
<feature type="transmembrane region" description="Helical" evidence="9">
    <location>
        <begin position="79"/>
        <end position="104"/>
    </location>
</feature>
<dbReference type="Proteomes" id="UP001149163">
    <property type="component" value="Unassembled WGS sequence"/>
</dbReference>
<evidence type="ECO:0000256" key="8">
    <source>
        <dbReference type="PIRNR" id="PIRNR002744"/>
    </source>
</evidence>
<evidence type="ECO:0000313" key="11">
    <source>
        <dbReference type="Proteomes" id="UP001149163"/>
    </source>
</evidence>
<dbReference type="GO" id="GO:0022857">
    <property type="term" value="F:transmembrane transporter activity"/>
    <property type="evidence" value="ECO:0007669"/>
    <property type="project" value="InterPro"/>
</dbReference>
<evidence type="ECO:0000256" key="1">
    <source>
        <dbReference type="ARBA" id="ARBA00004141"/>
    </source>
</evidence>
<feature type="transmembrane region" description="Helical" evidence="9">
    <location>
        <begin position="153"/>
        <end position="173"/>
    </location>
</feature>
<dbReference type="AlphaFoldDB" id="A0A9W9LUA4"/>
<dbReference type="FunFam" id="1.10.4160.10:FF:000002">
    <property type="entry name" value="Purine-cytosine permease fcyB"/>
    <property type="match status" value="1"/>
</dbReference>
<evidence type="ECO:0000256" key="4">
    <source>
        <dbReference type="ARBA" id="ARBA00022553"/>
    </source>
</evidence>
<evidence type="ECO:0000256" key="7">
    <source>
        <dbReference type="ARBA" id="ARBA00023136"/>
    </source>
</evidence>
<organism evidence="10 11">
    <name type="scientific">Penicillium canariense</name>
    <dbReference type="NCBI Taxonomy" id="189055"/>
    <lineage>
        <taxon>Eukaryota</taxon>
        <taxon>Fungi</taxon>
        <taxon>Dikarya</taxon>
        <taxon>Ascomycota</taxon>
        <taxon>Pezizomycotina</taxon>
        <taxon>Eurotiomycetes</taxon>
        <taxon>Eurotiomycetidae</taxon>
        <taxon>Eurotiales</taxon>
        <taxon>Aspergillaceae</taxon>
        <taxon>Penicillium</taxon>
    </lineage>
</organism>
<keyword evidence="11" id="KW-1185">Reference proteome</keyword>
<dbReference type="RefSeq" id="XP_056547577.1">
    <property type="nucleotide sequence ID" value="XM_056683971.1"/>
</dbReference>
<reference evidence="10" key="1">
    <citation type="submission" date="2022-11" db="EMBL/GenBank/DDBJ databases">
        <authorList>
            <person name="Petersen C."/>
        </authorList>
    </citation>
    <scope>NUCLEOTIDE SEQUENCE</scope>
    <source>
        <strain evidence="10">IBT 26290</strain>
    </source>
</reference>
<accession>A0A9W9LUA4</accession>
<proteinExistence type="inferred from homology"/>
<comment type="caution">
    <text evidence="10">The sequence shown here is derived from an EMBL/GenBank/DDBJ whole genome shotgun (WGS) entry which is preliminary data.</text>
</comment>
<dbReference type="Gene3D" id="1.10.4160.10">
    <property type="entry name" value="Hydantoin permease"/>
    <property type="match status" value="1"/>
</dbReference>
<feature type="transmembrane region" description="Helical" evidence="9">
    <location>
        <begin position="185"/>
        <end position="204"/>
    </location>
</feature>
<evidence type="ECO:0000256" key="9">
    <source>
        <dbReference type="SAM" id="Phobius"/>
    </source>
</evidence>
<feature type="transmembrane region" description="Helical" evidence="9">
    <location>
        <begin position="404"/>
        <end position="424"/>
    </location>
</feature>
<gene>
    <name evidence="10" type="ORF">N7482_001846</name>
</gene>
<dbReference type="GeneID" id="81423147"/>
<keyword evidence="4" id="KW-0597">Phosphoprotein</keyword>
<dbReference type="GO" id="GO:0005886">
    <property type="term" value="C:plasma membrane"/>
    <property type="evidence" value="ECO:0007669"/>
    <property type="project" value="TreeGrafter"/>
</dbReference>
<protein>
    <submittedName>
        <fullName evidence="10">Uncharacterized protein</fullName>
    </submittedName>
</protein>
<feature type="transmembrane region" description="Helical" evidence="9">
    <location>
        <begin position="255"/>
        <end position="277"/>
    </location>
</feature>
<evidence type="ECO:0000313" key="10">
    <source>
        <dbReference type="EMBL" id="KAJ5175969.1"/>
    </source>
</evidence>
<dbReference type="PANTHER" id="PTHR31806">
    <property type="entry name" value="PURINE-CYTOSINE PERMEASE FCY2-RELATED"/>
    <property type="match status" value="1"/>
</dbReference>
<evidence type="ECO:0000256" key="3">
    <source>
        <dbReference type="ARBA" id="ARBA00022448"/>
    </source>
</evidence>
<feature type="transmembrane region" description="Helical" evidence="9">
    <location>
        <begin position="333"/>
        <end position="358"/>
    </location>
</feature>
<dbReference type="GO" id="GO:0015851">
    <property type="term" value="P:nucleobase transport"/>
    <property type="evidence" value="ECO:0007669"/>
    <property type="project" value="UniProtKB-ARBA"/>
</dbReference>
<evidence type="ECO:0000256" key="5">
    <source>
        <dbReference type="ARBA" id="ARBA00022692"/>
    </source>
</evidence>
<feature type="transmembrane region" description="Helical" evidence="9">
    <location>
        <begin position="289"/>
        <end position="313"/>
    </location>
</feature>
<comment type="subcellular location">
    <subcellularLocation>
        <location evidence="1">Membrane</location>
        <topology evidence="1">Multi-pass membrane protein</topology>
    </subcellularLocation>
</comment>
<keyword evidence="3 8" id="KW-0813">Transport</keyword>
<dbReference type="GO" id="GO:0000329">
    <property type="term" value="C:fungal-type vacuole membrane"/>
    <property type="evidence" value="ECO:0007669"/>
    <property type="project" value="TreeGrafter"/>
</dbReference>
<dbReference type="InterPro" id="IPR001248">
    <property type="entry name" value="Pur-cyt_permease"/>
</dbReference>
<dbReference type="PIRSF" id="PIRSF002744">
    <property type="entry name" value="Pur-cyt_permease"/>
    <property type="match status" value="1"/>
</dbReference>
<dbReference type="PANTHER" id="PTHR31806:SF8">
    <property type="entry name" value="TRANSPORTER, PUTATIVE (AFU_ORTHOLOGUE AFUA_2G03000)-RELATED"/>
    <property type="match status" value="1"/>
</dbReference>
<evidence type="ECO:0000256" key="6">
    <source>
        <dbReference type="ARBA" id="ARBA00022989"/>
    </source>
</evidence>
<keyword evidence="7 8" id="KW-0472">Membrane</keyword>
<reference evidence="10" key="2">
    <citation type="journal article" date="2023" name="IMA Fungus">
        <title>Comparative genomic study of the Penicillium genus elucidates a diverse pangenome and 15 lateral gene transfer events.</title>
        <authorList>
            <person name="Petersen C."/>
            <person name="Sorensen T."/>
            <person name="Nielsen M.R."/>
            <person name="Sondergaard T.E."/>
            <person name="Sorensen J.L."/>
            <person name="Fitzpatrick D.A."/>
            <person name="Frisvad J.C."/>
            <person name="Nielsen K.L."/>
        </authorList>
    </citation>
    <scope>NUCLEOTIDE SEQUENCE</scope>
    <source>
        <strain evidence="10">IBT 26290</strain>
    </source>
</reference>
<name>A0A9W9LUA4_9EURO</name>
<dbReference type="InterPro" id="IPR026030">
    <property type="entry name" value="Pur-cyt_permease_Fcy2/21/22"/>
</dbReference>
<keyword evidence="5 9" id="KW-0812">Transmembrane</keyword>
<feature type="transmembrane region" description="Helical" evidence="9">
    <location>
        <begin position="379"/>
        <end position="398"/>
    </location>
</feature>
<sequence>MADTSDGSKSEKALDTASDHVLPATETGFVDEVLPLNNVFQRWSLRMEQKLGLEARGIERVPEDVRARKTVLGDYVQMGLVWFSANLTANNTMLGLLGPLVFYLGLADGLILAAFGAMAGAACSAYISTFGPISGNRTLVIARYTMGWWPSRLCVLLNIVIMLGYGLIDLLIAGQIMSHINGNGMSVVVGVVISAIITLAILLFGIRVFHVYERYACIPQLVVLFVAVGCAGPYFNTTEPSTGTSAVKAADRMSFFFLCMSGCLAWAPASADFYVYFPPDAKRWKVFMATTLGMGLSCACTYMVGVGIASGVANTPGWAEAYEISVGALLDQSYAPLGTFGHVCSCIVALGLISNVVPSLYSSALSFQLIGHWPAQLPRLFWAIISVVICTVCACAGRDKLFEIFESFLALIGYWTAFWITMTLEEELLFRRKTGGYDWTAWNDRKRLPIGLAALAAFLVGWLGATLGMYQTYFTGPLGKLVGDGIDLGLPVSSSWAAIVYPPLRWLELRFIGR</sequence>
<comment type="similarity">
    <text evidence="2 8">Belongs to the purine-cytosine permease (2.A.39) family.</text>
</comment>
<feature type="transmembrane region" description="Helical" evidence="9">
    <location>
        <begin position="452"/>
        <end position="473"/>
    </location>
</feature>
<dbReference type="Pfam" id="PF02133">
    <property type="entry name" value="Transp_cyt_pur"/>
    <property type="match status" value="1"/>
</dbReference>
<evidence type="ECO:0000256" key="2">
    <source>
        <dbReference type="ARBA" id="ARBA00008974"/>
    </source>
</evidence>